<accession>A0A2K1PEV4</accession>
<dbReference type="GO" id="GO:0046872">
    <property type="term" value="F:metal ion binding"/>
    <property type="evidence" value="ECO:0007669"/>
    <property type="project" value="UniProtKB-KW"/>
</dbReference>
<evidence type="ECO:0000256" key="14">
    <source>
        <dbReference type="ARBA" id="ARBA00038036"/>
    </source>
</evidence>
<keyword evidence="8 16" id="KW-0808">Transferase</keyword>
<evidence type="ECO:0000256" key="15">
    <source>
        <dbReference type="ARBA" id="ARBA00040883"/>
    </source>
</evidence>
<evidence type="ECO:0000256" key="11">
    <source>
        <dbReference type="ARBA" id="ARBA00022840"/>
    </source>
</evidence>
<evidence type="ECO:0000256" key="6">
    <source>
        <dbReference type="ARBA" id="ARBA00012102"/>
    </source>
</evidence>
<feature type="binding site" evidence="16">
    <location>
        <position position="143"/>
    </location>
    <ligand>
        <name>ATP</name>
        <dbReference type="ChEBI" id="CHEBI:30616"/>
    </ligand>
</feature>
<dbReference type="GO" id="GO:0005737">
    <property type="term" value="C:cytoplasm"/>
    <property type="evidence" value="ECO:0007669"/>
    <property type="project" value="UniProtKB-SubCell"/>
</dbReference>
<keyword evidence="12 16" id="KW-0630">Potassium</keyword>
<comment type="similarity">
    <text evidence="14 16">Belongs to the type III pantothenate kinase family.</text>
</comment>
<evidence type="ECO:0000256" key="7">
    <source>
        <dbReference type="ARBA" id="ARBA00022490"/>
    </source>
</evidence>
<name>A0A2K1PEV4_9BACT</name>
<feature type="binding site" evidence="16">
    <location>
        <position position="194"/>
    </location>
    <ligand>
        <name>substrate</name>
    </ligand>
</feature>
<comment type="caution">
    <text evidence="16">Lacks conserved residue(s) required for the propagation of feature annotation.</text>
</comment>
<protein>
    <recommendedName>
        <fullName evidence="15 16">Type III pantothenate kinase</fullName>
        <ecNumber evidence="6 16">2.7.1.33</ecNumber>
    </recommendedName>
    <alternativeName>
        <fullName evidence="16">PanK-III</fullName>
    </alternativeName>
    <alternativeName>
        <fullName evidence="16">Pantothenic acid kinase</fullName>
    </alternativeName>
</protein>
<dbReference type="InterPro" id="IPR043129">
    <property type="entry name" value="ATPase_NBD"/>
</dbReference>
<evidence type="ECO:0000256" key="2">
    <source>
        <dbReference type="ARBA" id="ARBA00001958"/>
    </source>
</evidence>
<comment type="subunit">
    <text evidence="5 16">Homodimer.</text>
</comment>
<evidence type="ECO:0000256" key="4">
    <source>
        <dbReference type="ARBA" id="ARBA00005225"/>
    </source>
</evidence>
<reference evidence="17 18" key="1">
    <citation type="submission" date="2013-12" db="EMBL/GenBank/DDBJ databases">
        <title>Comparative genomics of Petrotoga isolates.</title>
        <authorList>
            <person name="Nesbo C.L."/>
            <person name="Charchuk R."/>
            <person name="Chow K."/>
        </authorList>
    </citation>
    <scope>NUCLEOTIDE SEQUENCE [LARGE SCALE GENOMIC DNA]</scope>
    <source>
        <strain evidence="17 18">DSM 10691</strain>
    </source>
</reference>
<feature type="binding site" evidence="16">
    <location>
        <begin position="118"/>
        <end position="121"/>
    </location>
    <ligand>
        <name>substrate</name>
    </ligand>
</feature>
<dbReference type="Proteomes" id="UP000236199">
    <property type="component" value="Unassembled WGS sequence"/>
</dbReference>
<evidence type="ECO:0000256" key="9">
    <source>
        <dbReference type="ARBA" id="ARBA00022741"/>
    </source>
</evidence>
<evidence type="ECO:0000313" key="18">
    <source>
        <dbReference type="Proteomes" id="UP000236199"/>
    </source>
</evidence>
<evidence type="ECO:0000256" key="5">
    <source>
        <dbReference type="ARBA" id="ARBA00011738"/>
    </source>
</evidence>
<evidence type="ECO:0000256" key="12">
    <source>
        <dbReference type="ARBA" id="ARBA00022958"/>
    </source>
</evidence>
<keyword evidence="18" id="KW-1185">Reference proteome</keyword>
<comment type="cofactor">
    <cofactor evidence="2">
        <name>K(+)</name>
        <dbReference type="ChEBI" id="CHEBI:29103"/>
    </cofactor>
</comment>
<evidence type="ECO:0000256" key="13">
    <source>
        <dbReference type="ARBA" id="ARBA00022993"/>
    </source>
</evidence>
<feature type="binding site" evidence="16">
    <location>
        <begin position="17"/>
        <end position="24"/>
    </location>
    <ligand>
        <name>ATP</name>
        <dbReference type="ChEBI" id="CHEBI:30616"/>
    </ligand>
</feature>
<feature type="active site" description="Proton acceptor" evidence="16">
    <location>
        <position position="120"/>
    </location>
</feature>
<dbReference type="EC" id="2.7.1.33" evidence="6 16"/>
<dbReference type="PANTHER" id="PTHR34265">
    <property type="entry name" value="TYPE III PANTOTHENATE KINASE"/>
    <property type="match status" value="1"/>
</dbReference>
<organism evidence="17 18">
    <name type="scientific">Petrotoga miotherma DSM 10691</name>
    <dbReference type="NCBI Taxonomy" id="1434326"/>
    <lineage>
        <taxon>Bacteria</taxon>
        <taxon>Thermotogati</taxon>
        <taxon>Thermotogota</taxon>
        <taxon>Thermotogae</taxon>
        <taxon>Petrotogales</taxon>
        <taxon>Petrotogaceae</taxon>
        <taxon>Petrotoga</taxon>
    </lineage>
</organism>
<evidence type="ECO:0000256" key="16">
    <source>
        <dbReference type="HAMAP-Rule" id="MF_01274"/>
    </source>
</evidence>
<evidence type="ECO:0000256" key="3">
    <source>
        <dbReference type="ARBA" id="ARBA00004496"/>
    </source>
</evidence>
<keyword evidence="7 16" id="KW-0963">Cytoplasm</keyword>
<dbReference type="GO" id="GO:0004594">
    <property type="term" value="F:pantothenate kinase activity"/>
    <property type="evidence" value="ECO:0007669"/>
    <property type="project" value="UniProtKB-UniRule"/>
</dbReference>
<comment type="caution">
    <text evidence="17">The sequence shown here is derived from an EMBL/GenBank/DDBJ whole genome shotgun (WGS) entry which is preliminary data.</text>
</comment>
<feature type="binding site" evidence="16">
    <location>
        <position position="140"/>
    </location>
    <ligand>
        <name>K(+)</name>
        <dbReference type="ChEBI" id="CHEBI:29103"/>
    </ligand>
</feature>
<proteinExistence type="inferred from homology"/>
<gene>
    <name evidence="16" type="primary">coaX</name>
    <name evidence="17" type="ORF">X928_03105</name>
</gene>
<keyword evidence="13 16" id="KW-0173">Coenzyme A biosynthesis</keyword>
<evidence type="ECO:0000256" key="10">
    <source>
        <dbReference type="ARBA" id="ARBA00022777"/>
    </source>
</evidence>
<evidence type="ECO:0000313" key="17">
    <source>
        <dbReference type="EMBL" id="PNS01333.1"/>
    </source>
</evidence>
<dbReference type="NCBIfam" id="TIGR00671">
    <property type="entry name" value="baf"/>
    <property type="match status" value="1"/>
</dbReference>
<dbReference type="AlphaFoldDB" id="A0A2K1PEV4"/>
<dbReference type="Pfam" id="PF03309">
    <property type="entry name" value="Pan_kinase"/>
    <property type="match status" value="1"/>
</dbReference>
<dbReference type="UniPathway" id="UPA00241">
    <property type="reaction ID" value="UER00352"/>
</dbReference>
<sequence>MGSVKERKGKKLELLFDVGNSYTMVGIHEDGKFLTWRIGPSSFESEDGLFVVISNLLDRANVDLKRITLAGISSVVPNVNFILEQMLKKYFSVETIFVTTKNKINDIAYLVDYPNEIGADRICNVIACKEEYGDHVIALDFGTAITVDVLEGGNFVGGAIIPGFKTAISALFSRTAQLPKVEIKVPEYHLGKNTVDNIQIGVIKTTLYGIERLIHEIKRERNKDFVVVATGGDMSFLSSKVSIFKHYDPYLTLKGILYYSREIKKLR</sequence>
<dbReference type="SUPFAM" id="SSF53067">
    <property type="entry name" value="Actin-like ATPase domain"/>
    <property type="match status" value="2"/>
</dbReference>
<keyword evidence="16" id="KW-0479">Metal-binding</keyword>
<keyword evidence="11 16" id="KW-0067">ATP-binding</keyword>
<comment type="cofactor">
    <cofactor evidence="16">
        <name>NH4(+)</name>
        <dbReference type="ChEBI" id="CHEBI:28938"/>
    </cofactor>
    <cofactor evidence="16">
        <name>K(+)</name>
        <dbReference type="ChEBI" id="CHEBI:29103"/>
    </cofactor>
    <text evidence="16">A monovalent cation. Ammonium or potassium.</text>
</comment>
<dbReference type="HAMAP" id="MF_01274">
    <property type="entry name" value="Pantothen_kinase_3"/>
    <property type="match status" value="1"/>
</dbReference>
<evidence type="ECO:0000256" key="1">
    <source>
        <dbReference type="ARBA" id="ARBA00001206"/>
    </source>
</evidence>
<comment type="catalytic activity">
    <reaction evidence="1 16">
        <text>(R)-pantothenate + ATP = (R)-4'-phosphopantothenate + ADP + H(+)</text>
        <dbReference type="Rhea" id="RHEA:16373"/>
        <dbReference type="ChEBI" id="CHEBI:10986"/>
        <dbReference type="ChEBI" id="CHEBI:15378"/>
        <dbReference type="ChEBI" id="CHEBI:29032"/>
        <dbReference type="ChEBI" id="CHEBI:30616"/>
        <dbReference type="ChEBI" id="CHEBI:456216"/>
        <dbReference type="EC" id="2.7.1.33"/>
    </reaction>
</comment>
<dbReference type="EMBL" id="AZRM01000014">
    <property type="protein sequence ID" value="PNS01333.1"/>
    <property type="molecule type" value="Genomic_DNA"/>
</dbReference>
<evidence type="ECO:0000256" key="8">
    <source>
        <dbReference type="ARBA" id="ARBA00022679"/>
    </source>
</evidence>
<comment type="subcellular location">
    <subcellularLocation>
        <location evidence="3 16">Cytoplasm</location>
    </subcellularLocation>
</comment>
<dbReference type="Gene3D" id="3.30.420.40">
    <property type="match status" value="2"/>
</dbReference>
<comment type="pathway">
    <text evidence="4 16">Cofactor biosynthesis; coenzyme A biosynthesis; CoA from (R)-pantothenate: step 1/5.</text>
</comment>
<dbReference type="NCBIfam" id="NF009848">
    <property type="entry name" value="PRK13318.1-6"/>
    <property type="match status" value="1"/>
</dbReference>
<comment type="function">
    <text evidence="16">Catalyzes the phosphorylation of pantothenate (Pan), the first step in CoA biosynthesis.</text>
</comment>
<keyword evidence="9 16" id="KW-0547">Nucleotide-binding</keyword>
<keyword evidence="10 16" id="KW-0418">Kinase</keyword>
<dbReference type="PANTHER" id="PTHR34265:SF1">
    <property type="entry name" value="TYPE III PANTOTHENATE KINASE"/>
    <property type="match status" value="1"/>
</dbReference>
<dbReference type="GO" id="GO:0005524">
    <property type="term" value="F:ATP binding"/>
    <property type="evidence" value="ECO:0007669"/>
    <property type="project" value="UniProtKB-UniRule"/>
</dbReference>
<dbReference type="GO" id="GO:0015937">
    <property type="term" value="P:coenzyme A biosynthetic process"/>
    <property type="evidence" value="ECO:0007669"/>
    <property type="project" value="UniProtKB-UniRule"/>
</dbReference>
<dbReference type="CDD" id="cd24015">
    <property type="entry name" value="ASKHA_NBD_PanK-III"/>
    <property type="match status" value="1"/>
</dbReference>
<dbReference type="InterPro" id="IPR004619">
    <property type="entry name" value="Type_III_PanK"/>
</dbReference>